<dbReference type="EMBL" id="FZOD01000031">
    <property type="protein sequence ID" value="SNT26929.1"/>
    <property type="molecule type" value="Genomic_DNA"/>
</dbReference>
<feature type="region of interest" description="Disordered" evidence="1">
    <location>
        <begin position="38"/>
        <end position="62"/>
    </location>
</feature>
<organism evidence="3 4">
    <name type="scientific">Streptosporangium subroseum</name>
    <dbReference type="NCBI Taxonomy" id="106412"/>
    <lineage>
        <taxon>Bacteria</taxon>
        <taxon>Bacillati</taxon>
        <taxon>Actinomycetota</taxon>
        <taxon>Actinomycetes</taxon>
        <taxon>Streptosporangiales</taxon>
        <taxon>Streptosporangiaceae</taxon>
        <taxon>Streptosporangium</taxon>
    </lineage>
</organism>
<dbReference type="RefSeq" id="WP_089210207.1">
    <property type="nucleotide sequence ID" value="NZ_FZOD01000031.1"/>
</dbReference>
<feature type="chain" id="PRO_5012331095" description="DUF5666 domain-containing protein" evidence="2">
    <location>
        <begin position="26"/>
        <end position="176"/>
    </location>
</feature>
<name>A0A239LBA8_9ACTN</name>
<evidence type="ECO:0000313" key="4">
    <source>
        <dbReference type="Proteomes" id="UP000198282"/>
    </source>
</evidence>
<accession>A0A239LBA8</accession>
<keyword evidence="2" id="KW-0732">Signal</keyword>
<feature type="compositionally biased region" description="Basic residues" evidence="1">
    <location>
        <begin position="52"/>
        <end position="61"/>
    </location>
</feature>
<dbReference type="OrthoDB" id="4186170at2"/>
<proteinExistence type="predicted"/>
<evidence type="ECO:0000313" key="3">
    <source>
        <dbReference type="EMBL" id="SNT26929.1"/>
    </source>
</evidence>
<dbReference type="AlphaFoldDB" id="A0A239LBA8"/>
<evidence type="ECO:0000256" key="2">
    <source>
        <dbReference type="SAM" id="SignalP"/>
    </source>
</evidence>
<feature type="region of interest" description="Disordered" evidence="1">
    <location>
        <begin position="152"/>
        <end position="176"/>
    </location>
</feature>
<keyword evidence="4" id="KW-1185">Reference proteome</keyword>
<protein>
    <recommendedName>
        <fullName evidence="5">DUF5666 domain-containing protein</fullName>
    </recommendedName>
</protein>
<reference evidence="3 4" key="1">
    <citation type="submission" date="2017-06" db="EMBL/GenBank/DDBJ databases">
        <authorList>
            <person name="Kim H.J."/>
            <person name="Triplett B.A."/>
        </authorList>
    </citation>
    <scope>NUCLEOTIDE SEQUENCE [LARGE SCALE GENOMIC DNA]</scope>
    <source>
        <strain evidence="3 4">CGMCC 4.2132</strain>
    </source>
</reference>
<gene>
    <name evidence="3" type="ORF">SAMN05216276_103169</name>
</gene>
<evidence type="ECO:0008006" key="5">
    <source>
        <dbReference type="Google" id="ProtNLM"/>
    </source>
</evidence>
<sequence length="176" mass="17893">MKKKLAIGVGAVTAAVLLMGSSAWATQSDTGSAALASDGVTTTANRPPKANGKPRKPKARSRMVGIHGQATVGGKDAKFVNRTWQRGVITAKGESSLTVKSKDGVTWTWNIDQATKIHKLGARADLSKLVAGSAGSAGDKVFVIGTATSSNPTAASVFAPRKAAAPATQEPPITGS</sequence>
<feature type="signal peptide" evidence="2">
    <location>
        <begin position="1"/>
        <end position="25"/>
    </location>
</feature>
<evidence type="ECO:0000256" key="1">
    <source>
        <dbReference type="SAM" id="MobiDB-lite"/>
    </source>
</evidence>
<dbReference type="Proteomes" id="UP000198282">
    <property type="component" value="Unassembled WGS sequence"/>
</dbReference>